<reference evidence="2 3" key="1">
    <citation type="submission" date="2023-03" db="EMBL/GenBank/DDBJ databases">
        <title>Draft genome sequence of Streptomyces sp. K1PA1 isolated from peat swamp forest in Thailand.</title>
        <authorList>
            <person name="Klaysubun C."/>
            <person name="Duangmal K."/>
        </authorList>
    </citation>
    <scope>NUCLEOTIDE SEQUENCE [LARGE SCALE GENOMIC DNA]</scope>
    <source>
        <strain evidence="2 3">K1PA1</strain>
    </source>
</reference>
<gene>
    <name evidence="2" type="ORF">P3H78_22845</name>
</gene>
<evidence type="ECO:0000313" key="2">
    <source>
        <dbReference type="EMBL" id="MDF3301408.1"/>
    </source>
</evidence>
<dbReference type="RefSeq" id="WP_276110977.1">
    <property type="nucleotide sequence ID" value="NZ_JARJBB010000013.1"/>
</dbReference>
<proteinExistence type="predicted"/>
<feature type="region of interest" description="Disordered" evidence="1">
    <location>
        <begin position="14"/>
        <end position="48"/>
    </location>
</feature>
<dbReference type="Proteomes" id="UP001221150">
    <property type="component" value="Unassembled WGS sequence"/>
</dbReference>
<comment type="caution">
    <text evidence="2">The sequence shown here is derived from an EMBL/GenBank/DDBJ whole genome shotgun (WGS) entry which is preliminary data.</text>
</comment>
<evidence type="ECO:0000313" key="3">
    <source>
        <dbReference type="Proteomes" id="UP001221150"/>
    </source>
</evidence>
<keyword evidence="3" id="KW-1185">Reference proteome</keyword>
<protein>
    <submittedName>
        <fullName evidence="2">Uncharacterized protein</fullName>
    </submittedName>
</protein>
<organism evidence="2 3">
    <name type="scientific">Streptomyces tropicalis</name>
    <dbReference type="NCBI Taxonomy" id="3034234"/>
    <lineage>
        <taxon>Bacteria</taxon>
        <taxon>Bacillati</taxon>
        <taxon>Actinomycetota</taxon>
        <taxon>Actinomycetes</taxon>
        <taxon>Kitasatosporales</taxon>
        <taxon>Streptomycetaceae</taxon>
        <taxon>Streptomyces</taxon>
    </lineage>
</organism>
<sequence length="48" mass="5088">MGELRLRYVKLAAADEPGHHPLTHLPDDPASEGALRRLGETAGAPSGR</sequence>
<dbReference type="EMBL" id="JARJBB010000013">
    <property type="protein sequence ID" value="MDF3301408.1"/>
    <property type="molecule type" value="Genomic_DNA"/>
</dbReference>
<evidence type="ECO:0000256" key="1">
    <source>
        <dbReference type="SAM" id="MobiDB-lite"/>
    </source>
</evidence>
<accession>A0ABT6A9S6</accession>
<name>A0ABT6A9S6_9ACTN</name>